<dbReference type="PROSITE" id="PS51186">
    <property type="entry name" value="GNAT"/>
    <property type="match status" value="1"/>
</dbReference>
<dbReference type="SUPFAM" id="SSF55729">
    <property type="entry name" value="Acyl-CoA N-acyltransferases (Nat)"/>
    <property type="match status" value="1"/>
</dbReference>
<evidence type="ECO:0000259" key="2">
    <source>
        <dbReference type="PROSITE" id="PS51186"/>
    </source>
</evidence>
<keyword evidence="4" id="KW-1185">Reference proteome</keyword>
<dbReference type="Gene3D" id="3.40.630.30">
    <property type="match status" value="1"/>
</dbReference>
<reference evidence="3 4" key="1">
    <citation type="submission" date="2020-10" db="EMBL/GenBank/DDBJ databases">
        <title>Identification of Nocardia species via Next-generation sequencing and recognition of intraspecies genetic diversity.</title>
        <authorList>
            <person name="Li P."/>
            <person name="Li P."/>
            <person name="Lu B."/>
        </authorList>
    </citation>
    <scope>NUCLEOTIDE SEQUENCE [LARGE SCALE GENOMIC DNA]</scope>
    <source>
        <strain evidence="3 4">BJ06-0157</strain>
    </source>
</reference>
<evidence type="ECO:0000313" key="4">
    <source>
        <dbReference type="Proteomes" id="UP000702209"/>
    </source>
</evidence>
<dbReference type="RefSeq" id="WP_195130553.1">
    <property type="nucleotide sequence ID" value="NZ_JADLQX010000012.1"/>
</dbReference>
<dbReference type="Proteomes" id="UP000702209">
    <property type="component" value="Unassembled WGS sequence"/>
</dbReference>
<feature type="domain" description="N-acetyltransferase" evidence="2">
    <location>
        <begin position="10"/>
        <end position="155"/>
    </location>
</feature>
<evidence type="ECO:0000313" key="3">
    <source>
        <dbReference type="EMBL" id="MBF6299258.1"/>
    </source>
</evidence>
<evidence type="ECO:0000256" key="1">
    <source>
        <dbReference type="SAM" id="MobiDB-lite"/>
    </source>
</evidence>
<dbReference type="InterPro" id="IPR000182">
    <property type="entry name" value="GNAT_dom"/>
</dbReference>
<dbReference type="Pfam" id="PF00583">
    <property type="entry name" value="Acetyltransf_1"/>
    <property type="match status" value="1"/>
</dbReference>
<dbReference type="CDD" id="cd04301">
    <property type="entry name" value="NAT_SF"/>
    <property type="match status" value="1"/>
</dbReference>
<protein>
    <submittedName>
        <fullName evidence="3">GNAT family N-acetyltransferase</fullName>
    </submittedName>
</protein>
<dbReference type="EMBL" id="JADLQX010000012">
    <property type="protein sequence ID" value="MBF6299258.1"/>
    <property type="molecule type" value="Genomic_DNA"/>
</dbReference>
<dbReference type="PANTHER" id="PTHR47542:SF2">
    <property type="entry name" value="ACYL-COA N-ACYLTRANSFERASES (NAT) SUPERFAMILY PROTEIN"/>
    <property type="match status" value="1"/>
</dbReference>
<comment type="caution">
    <text evidence="3">The sequence shown here is derived from an EMBL/GenBank/DDBJ whole genome shotgun (WGS) entry which is preliminary data.</text>
</comment>
<proteinExistence type="predicted"/>
<dbReference type="PANTHER" id="PTHR47542">
    <property type="entry name" value="ACYL-COA N-ACYLTRANSFERASES (NAT) SUPERFAMILY PROTEIN"/>
    <property type="match status" value="1"/>
</dbReference>
<sequence>MNIAKGVGAPVFRSAILADLGEIATLEQTEFGELAYPYFALRQLFDLHGGHWVVADLDGAFCGYAMVALGSPQCAWVIGLAIAPQCRGRGYGRALLDDALERCRIADVEDVFLTVRPTDQPASNLYKTAGFVWAAYEEHYFGAGEPRDVLVRRIQHRPAPPPITDPASDIWRKRGRRPD</sequence>
<accession>A0ABS0CRK0</accession>
<feature type="region of interest" description="Disordered" evidence="1">
    <location>
        <begin position="157"/>
        <end position="179"/>
    </location>
</feature>
<name>A0ABS0CRK0_9NOCA</name>
<organism evidence="3 4">
    <name type="scientific">Nocardia amamiensis</name>
    <dbReference type="NCBI Taxonomy" id="404578"/>
    <lineage>
        <taxon>Bacteria</taxon>
        <taxon>Bacillati</taxon>
        <taxon>Actinomycetota</taxon>
        <taxon>Actinomycetes</taxon>
        <taxon>Mycobacteriales</taxon>
        <taxon>Nocardiaceae</taxon>
        <taxon>Nocardia</taxon>
    </lineage>
</organism>
<gene>
    <name evidence="3" type="ORF">IU459_17160</name>
</gene>
<dbReference type="InterPro" id="IPR016181">
    <property type="entry name" value="Acyl_CoA_acyltransferase"/>
</dbReference>